<feature type="signal peptide" evidence="2">
    <location>
        <begin position="1"/>
        <end position="19"/>
    </location>
</feature>
<dbReference type="EMBL" id="GACK01004496">
    <property type="protein sequence ID" value="JAA60538.1"/>
    <property type="molecule type" value="mRNA"/>
</dbReference>
<feature type="region of interest" description="Disordered" evidence="1">
    <location>
        <begin position="260"/>
        <end position="280"/>
    </location>
</feature>
<sequence>MKSLRLILLFVCCFYDAEATISKKLHSPQRNGVWNDWREALRSVPKYIPYMPNETIGNGVVLNAVALYDSNFYDSTKQNKVVKERTSGSDTDVPKNPVEDYFHKFFQKVEDYFKSRSIEITIHVKSVTQIDNLIVYFEGTGHGIDSHNSLENIKRYGAGRPKTTDTIFYLFTWPQPYENRIRLFDEINPVPPHRSGVSESATNGTFCSNLTSAAFIRHKYGDYNIWSTVKATFSTFGTPQFMILYEKDYREMNETFMRCPKGSSQNGVTSSSEPPQPLAC</sequence>
<reference evidence="3" key="1">
    <citation type="submission" date="2012-11" db="EMBL/GenBank/DDBJ databases">
        <authorList>
            <person name="Lucero-Rivera Y.E."/>
            <person name="Tovar-Ramirez D."/>
        </authorList>
    </citation>
    <scope>NUCLEOTIDE SEQUENCE</scope>
    <source>
        <tissue evidence="3">Salivary gland</tissue>
    </source>
</reference>
<name>L7MBG4_RHIPC</name>
<evidence type="ECO:0000256" key="1">
    <source>
        <dbReference type="SAM" id="MobiDB-lite"/>
    </source>
</evidence>
<organism evidence="3">
    <name type="scientific">Rhipicephalus pulchellus</name>
    <name type="common">Yellow backed tick</name>
    <name type="synonym">Dermacentor pulchellus</name>
    <dbReference type="NCBI Taxonomy" id="72859"/>
    <lineage>
        <taxon>Eukaryota</taxon>
        <taxon>Metazoa</taxon>
        <taxon>Ecdysozoa</taxon>
        <taxon>Arthropoda</taxon>
        <taxon>Chelicerata</taxon>
        <taxon>Arachnida</taxon>
        <taxon>Acari</taxon>
        <taxon>Parasitiformes</taxon>
        <taxon>Ixodida</taxon>
        <taxon>Ixodoidea</taxon>
        <taxon>Ixodidae</taxon>
        <taxon>Rhipicephalinae</taxon>
        <taxon>Rhipicephalus</taxon>
        <taxon>Rhipicephalus</taxon>
    </lineage>
</organism>
<feature type="compositionally biased region" description="Polar residues" evidence="1">
    <location>
        <begin position="262"/>
        <end position="273"/>
    </location>
</feature>
<feature type="chain" id="PRO_5003981528" evidence="2">
    <location>
        <begin position="20"/>
        <end position="280"/>
    </location>
</feature>
<accession>L7MBG4</accession>
<keyword evidence="2" id="KW-0732">Signal</keyword>
<proteinExistence type="evidence at transcript level"/>
<evidence type="ECO:0000256" key="2">
    <source>
        <dbReference type="SAM" id="SignalP"/>
    </source>
</evidence>
<dbReference type="AlphaFoldDB" id="L7MBG4"/>
<reference evidence="3" key="2">
    <citation type="journal article" date="2015" name="J. Proteomics">
        <title>Sexual differences in the sialomes of the zebra tick, Rhipicephalus pulchellus.</title>
        <authorList>
            <person name="Tan A.W."/>
            <person name="Francischetti I.M."/>
            <person name="Slovak M."/>
            <person name="Kini R.M."/>
            <person name="Ribeiro J.M."/>
        </authorList>
    </citation>
    <scope>NUCLEOTIDE SEQUENCE</scope>
    <source>
        <tissue evidence="3">Salivary gland</tissue>
    </source>
</reference>
<evidence type="ECO:0000313" key="3">
    <source>
        <dbReference type="EMBL" id="JAA60538.1"/>
    </source>
</evidence>
<protein>
    <submittedName>
        <fullName evidence="3">Putative 28 kDa metastriate family member</fullName>
    </submittedName>
</protein>